<gene>
    <name evidence="1" type="ORF">EV182_000142</name>
</gene>
<evidence type="ECO:0000313" key="2">
    <source>
        <dbReference type="Proteomes" id="UP001145114"/>
    </source>
</evidence>
<dbReference type="Proteomes" id="UP001145114">
    <property type="component" value="Unassembled WGS sequence"/>
</dbReference>
<comment type="caution">
    <text evidence="1">The sequence shown here is derived from an EMBL/GenBank/DDBJ whole genome shotgun (WGS) entry which is preliminary data.</text>
</comment>
<proteinExistence type="predicted"/>
<accession>A0ACC1HUT5</accession>
<reference evidence="1" key="1">
    <citation type="submission" date="2022-06" db="EMBL/GenBank/DDBJ databases">
        <title>Phylogenomic reconstructions and comparative analyses of Kickxellomycotina fungi.</title>
        <authorList>
            <person name="Reynolds N.K."/>
            <person name="Stajich J.E."/>
            <person name="Barry K."/>
            <person name="Grigoriev I.V."/>
            <person name="Crous P."/>
            <person name="Smith M.E."/>
        </authorList>
    </citation>
    <scope>NUCLEOTIDE SEQUENCE</scope>
    <source>
        <strain evidence="1">RSA 2271</strain>
    </source>
</reference>
<sequence>MVPPKRSQDVLISDSDLTFDKLLTDKRILDGMRDAGYEKPSPIQLQSIPVGRLGMDLIAKAKSGTGKTVVFSVLALEKLDTDAFVPQARGANSESTSCVLTTVIIAAPTRELAVQITQVLNNISRHFTGIQIQTFIGGMALEDDKTNARKAQIVHLIECMALDVSQVKMVVLDEADKLMESHFSEQIKYGTILYQIPASVQKLFFSATYDESLLEKVESFTKPGAKYVMLEDRESPWLRGKYRAPQWVDDADQKPKAILDVLLHHGFSQCMVFTTNRSTALDLVDELNEAGLPAMHIHVQAAGTGLQRPGIDIEKVDLVISADVPRDLATYLHRVGRTGRFGTEGVAVIVVEKAEMEAIENLKNKHSMPLEPIQNLTGMQGVLDSNDTKRGAIAAEASARNKASSPAASIAFSNDEQGSDVPTDHGGSAMGFKKSGNTGANRAA</sequence>
<protein>
    <submittedName>
        <fullName evidence="1">Uncharacterized protein</fullName>
    </submittedName>
</protein>
<name>A0ACC1HUT5_9FUNG</name>
<dbReference type="EMBL" id="JAMZIH010000004">
    <property type="protein sequence ID" value="KAJ1680360.1"/>
    <property type="molecule type" value="Genomic_DNA"/>
</dbReference>
<organism evidence="1 2">
    <name type="scientific">Spiromyces aspiralis</name>
    <dbReference type="NCBI Taxonomy" id="68401"/>
    <lineage>
        <taxon>Eukaryota</taxon>
        <taxon>Fungi</taxon>
        <taxon>Fungi incertae sedis</taxon>
        <taxon>Zoopagomycota</taxon>
        <taxon>Kickxellomycotina</taxon>
        <taxon>Kickxellomycetes</taxon>
        <taxon>Kickxellales</taxon>
        <taxon>Kickxellaceae</taxon>
        <taxon>Spiromyces</taxon>
    </lineage>
</organism>
<evidence type="ECO:0000313" key="1">
    <source>
        <dbReference type="EMBL" id="KAJ1680360.1"/>
    </source>
</evidence>
<keyword evidence="2" id="KW-1185">Reference proteome</keyword>